<organism evidence="2 3">
    <name type="scientific">Monilinia fructicola</name>
    <name type="common">Brown rot fungus</name>
    <name type="synonym">Ciboria fructicola</name>
    <dbReference type="NCBI Taxonomy" id="38448"/>
    <lineage>
        <taxon>Eukaryota</taxon>
        <taxon>Fungi</taxon>
        <taxon>Dikarya</taxon>
        <taxon>Ascomycota</taxon>
        <taxon>Pezizomycotina</taxon>
        <taxon>Leotiomycetes</taxon>
        <taxon>Helotiales</taxon>
        <taxon>Sclerotiniaceae</taxon>
        <taxon>Monilinia</taxon>
    </lineage>
</organism>
<proteinExistence type="predicted"/>
<feature type="compositionally biased region" description="Basic residues" evidence="1">
    <location>
        <begin position="268"/>
        <end position="279"/>
    </location>
</feature>
<dbReference type="VEuPathDB" id="FungiDB:MFRU_029g00780"/>
<feature type="compositionally biased region" description="Polar residues" evidence="1">
    <location>
        <begin position="180"/>
        <end position="193"/>
    </location>
</feature>
<sequence length="309" mass="34555">MHHAHPAPRRWAAARTPGQRPRIRASNAEAEQHLDAARSLPPGIPSPALRATLRARGVGLRGVYPGECGRRPGDRAGSTLRRAARREELGGTRNPFGKESEIQTLMGRDSFEEERDEGDVENEIIDFYADIMSRASLVNRSSTQDSLSAEGIHAAFRNTIVFTDGFFQNVSRGLEERSHTVYSQSEYNTSQISKHGAEERASTYRKLVGIEENEAESDGDDKPRFTNPFADPPVMSNRSSYLGSHHDNPRASPVPISPRTTRQENKSQHKPAPHHRRPKPQVNPFARKSHVAQPEDKHGDRVTRFSDFT</sequence>
<feature type="region of interest" description="Disordered" evidence="1">
    <location>
        <begin position="1"/>
        <end position="45"/>
    </location>
</feature>
<dbReference type="EMBL" id="VICG01000009">
    <property type="protein sequence ID" value="KAA8568358.1"/>
    <property type="molecule type" value="Genomic_DNA"/>
</dbReference>
<comment type="caution">
    <text evidence="2">The sequence shown here is derived from an EMBL/GenBank/DDBJ whole genome shotgun (WGS) entry which is preliminary data.</text>
</comment>
<feature type="region of interest" description="Disordered" evidence="1">
    <location>
        <begin position="179"/>
        <end position="200"/>
    </location>
</feature>
<keyword evidence="3" id="KW-1185">Reference proteome</keyword>
<dbReference type="AlphaFoldDB" id="A0A5M9JFM4"/>
<evidence type="ECO:0000313" key="3">
    <source>
        <dbReference type="Proteomes" id="UP000322873"/>
    </source>
</evidence>
<protein>
    <submittedName>
        <fullName evidence="2">Uncharacterized protein</fullName>
    </submittedName>
</protein>
<evidence type="ECO:0000256" key="1">
    <source>
        <dbReference type="SAM" id="MobiDB-lite"/>
    </source>
</evidence>
<gene>
    <name evidence="2" type="ORF">EYC84_007394</name>
</gene>
<reference evidence="2 3" key="1">
    <citation type="submission" date="2019-06" db="EMBL/GenBank/DDBJ databases">
        <title>Genome Sequence of the Brown Rot Fungal Pathogen Monilinia fructicola.</title>
        <authorList>
            <person name="De Miccolis Angelini R.M."/>
            <person name="Landi L."/>
            <person name="Abate D."/>
            <person name="Pollastro S."/>
            <person name="Romanazzi G."/>
            <person name="Faretra F."/>
        </authorList>
    </citation>
    <scope>NUCLEOTIDE SEQUENCE [LARGE SCALE GENOMIC DNA]</scope>
    <source>
        <strain evidence="2 3">Mfrc123</strain>
    </source>
</reference>
<dbReference type="Proteomes" id="UP000322873">
    <property type="component" value="Unassembled WGS sequence"/>
</dbReference>
<name>A0A5M9JFM4_MONFR</name>
<feature type="region of interest" description="Disordered" evidence="1">
    <location>
        <begin position="213"/>
        <end position="309"/>
    </location>
</feature>
<evidence type="ECO:0000313" key="2">
    <source>
        <dbReference type="EMBL" id="KAA8568358.1"/>
    </source>
</evidence>
<feature type="compositionally biased region" description="Basic and acidic residues" evidence="1">
    <location>
        <begin position="293"/>
        <end position="309"/>
    </location>
</feature>
<accession>A0A5M9JFM4</accession>